<feature type="coiled-coil region" evidence="1">
    <location>
        <begin position="173"/>
        <end position="200"/>
    </location>
</feature>
<name>A0A4Q1CH33_9BACT</name>
<dbReference type="InterPro" id="IPR002575">
    <property type="entry name" value="Aminoglycoside_PTrfase"/>
</dbReference>
<dbReference type="Proteomes" id="UP000290204">
    <property type="component" value="Unassembled WGS sequence"/>
</dbReference>
<dbReference type="PANTHER" id="PTHR21064:SF5">
    <property type="entry name" value="SLR1880 PROTEIN"/>
    <property type="match status" value="1"/>
</dbReference>
<dbReference type="InterPro" id="IPR050249">
    <property type="entry name" value="Pseudomonas-type_ThrB"/>
</dbReference>
<dbReference type="SUPFAM" id="SSF56112">
    <property type="entry name" value="Protein kinase-like (PK-like)"/>
    <property type="match status" value="1"/>
</dbReference>
<evidence type="ECO:0000259" key="2">
    <source>
        <dbReference type="Pfam" id="PF01636"/>
    </source>
</evidence>
<keyword evidence="4" id="KW-1185">Reference proteome</keyword>
<dbReference type="GO" id="GO:0016740">
    <property type="term" value="F:transferase activity"/>
    <property type="evidence" value="ECO:0007669"/>
    <property type="project" value="UniProtKB-KW"/>
</dbReference>
<dbReference type="InterPro" id="IPR011009">
    <property type="entry name" value="Kinase-like_dom_sf"/>
</dbReference>
<feature type="domain" description="Aminoglycoside phosphotransferase" evidence="2">
    <location>
        <begin position="29"/>
        <end position="257"/>
    </location>
</feature>
<keyword evidence="3" id="KW-0808">Transferase</keyword>
<reference evidence="3 4" key="1">
    <citation type="submission" date="2019-01" db="EMBL/GenBank/DDBJ databases">
        <title>Lacibacter sp. strain TTM-7.</title>
        <authorList>
            <person name="Chen W.-M."/>
        </authorList>
    </citation>
    <scope>NUCLEOTIDE SEQUENCE [LARGE SCALE GENOMIC DNA]</scope>
    <source>
        <strain evidence="3 4">TTM-7</strain>
    </source>
</reference>
<protein>
    <submittedName>
        <fullName evidence="3">Aminoglycoside phosphotransferase family protein</fullName>
    </submittedName>
</protein>
<gene>
    <name evidence="3" type="ORF">ESA94_14715</name>
</gene>
<dbReference type="OrthoDB" id="526037at2"/>
<proteinExistence type="predicted"/>
<evidence type="ECO:0000313" key="4">
    <source>
        <dbReference type="Proteomes" id="UP000290204"/>
    </source>
</evidence>
<dbReference type="Pfam" id="PF01636">
    <property type="entry name" value="APH"/>
    <property type="match status" value="1"/>
</dbReference>
<dbReference type="RefSeq" id="WP_129131686.1">
    <property type="nucleotide sequence ID" value="NZ_SDHW01000004.1"/>
</dbReference>
<comment type="caution">
    <text evidence="3">The sequence shown here is derived from an EMBL/GenBank/DDBJ whole genome shotgun (WGS) entry which is preliminary data.</text>
</comment>
<accession>A0A4Q1CH33</accession>
<evidence type="ECO:0000313" key="3">
    <source>
        <dbReference type="EMBL" id="RXK59383.1"/>
    </source>
</evidence>
<keyword evidence="1" id="KW-0175">Coiled coil</keyword>
<sequence length="368" mass="41443">MRNSIYTERPSIAETVLPLFGWQQVPLSIEPFGSGLINSTWKVTAVTGEAFILQRLNMQVFTQPNHIAANIRQIADYLQQHTPGYLFAAPVQALNGTSLVTIEGTGCFRMFPFVKGSVTKDVVASAAEAYEAAVQFGQFTHLLSGFEAAQLHITIPSFHNLSLRYQQFLTALQQGNTERIEEAKEQIEQVKQLASVVQQYEAIRSNPGCKLRVTHHDTKISNVLFDEQGKGLCVIDLDTVMPGYFISDVGDMMRTYLSPVSEEESDYSKIVIRTDIFEAIVHGYFEQMKTDLSADELKLFVYAGKFMIYMQAIRFLTDYINDDVYYGARYPTHNLVRAGNQLVLLQQLLASETVLHEIVNKVCDLKQS</sequence>
<dbReference type="EMBL" id="SDHW01000004">
    <property type="protein sequence ID" value="RXK59383.1"/>
    <property type="molecule type" value="Genomic_DNA"/>
</dbReference>
<dbReference type="AlphaFoldDB" id="A0A4Q1CH33"/>
<organism evidence="3 4">
    <name type="scientific">Lacibacter luteus</name>
    <dbReference type="NCBI Taxonomy" id="2508719"/>
    <lineage>
        <taxon>Bacteria</taxon>
        <taxon>Pseudomonadati</taxon>
        <taxon>Bacteroidota</taxon>
        <taxon>Chitinophagia</taxon>
        <taxon>Chitinophagales</taxon>
        <taxon>Chitinophagaceae</taxon>
        <taxon>Lacibacter</taxon>
    </lineage>
</organism>
<dbReference type="Gene3D" id="3.90.1200.10">
    <property type="match status" value="1"/>
</dbReference>
<evidence type="ECO:0000256" key="1">
    <source>
        <dbReference type="SAM" id="Coils"/>
    </source>
</evidence>
<dbReference type="PANTHER" id="PTHR21064">
    <property type="entry name" value="AMINOGLYCOSIDE PHOSPHOTRANSFERASE DOMAIN-CONTAINING PROTEIN-RELATED"/>
    <property type="match status" value="1"/>
</dbReference>